<dbReference type="PROSITE" id="PS51257">
    <property type="entry name" value="PROKAR_LIPOPROTEIN"/>
    <property type="match status" value="1"/>
</dbReference>
<evidence type="ECO:0000256" key="10">
    <source>
        <dbReference type="SAM" id="SignalP"/>
    </source>
</evidence>
<dbReference type="PANTHER" id="PTHR30451:SF20">
    <property type="entry name" value="FIMBRIAE USHER"/>
    <property type="match status" value="1"/>
</dbReference>
<dbReference type="GO" id="GO:0009279">
    <property type="term" value="C:cell outer membrane"/>
    <property type="evidence" value="ECO:0007669"/>
    <property type="project" value="UniProtKB-SubCell"/>
</dbReference>
<dbReference type="Gene3D" id="2.60.40.2610">
    <property type="entry name" value="Outer membrane usher protein FimD, plug domain"/>
    <property type="match status" value="1"/>
</dbReference>
<feature type="domain" description="PapC N-terminal" evidence="12">
    <location>
        <begin position="43"/>
        <end position="186"/>
    </location>
</feature>
<proteinExistence type="inferred from homology"/>
<keyword evidence="9" id="KW-1029">Fimbrium biogenesis</keyword>
<evidence type="ECO:0000313" key="13">
    <source>
        <dbReference type="EMBL" id="MUF07958.1"/>
    </source>
</evidence>
<dbReference type="InterPro" id="IPR043142">
    <property type="entry name" value="PapC-like_C_sf"/>
</dbReference>
<keyword evidence="5 9" id="KW-0812">Transmembrane</keyword>
<dbReference type="Gene3D" id="3.10.20.410">
    <property type="match status" value="1"/>
</dbReference>
<evidence type="ECO:0000259" key="11">
    <source>
        <dbReference type="Pfam" id="PF13953"/>
    </source>
</evidence>
<dbReference type="AlphaFoldDB" id="A0A6I3WDY8"/>
<evidence type="ECO:0000256" key="1">
    <source>
        <dbReference type="ARBA" id="ARBA00004571"/>
    </source>
</evidence>
<dbReference type="Pfam" id="PF00577">
    <property type="entry name" value="Usher"/>
    <property type="match status" value="1"/>
</dbReference>
<reference evidence="13 14" key="1">
    <citation type="submission" date="2019-11" db="EMBL/GenBank/DDBJ databases">
        <title>Pseudomonas karstica sp. nov. and Pseudomonas spelaei sp. nov. from karst caves.</title>
        <authorList>
            <person name="Zeman M."/>
        </authorList>
    </citation>
    <scope>NUCLEOTIDE SEQUENCE [LARGE SCALE GENOMIC DNA]</scope>
    <source>
        <strain evidence="13 14">CCM 7893</strain>
    </source>
</reference>
<dbReference type="RefSeq" id="WP_155586078.1">
    <property type="nucleotide sequence ID" value="NZ_JBHSTH010000018.1"/>
</dbReference>
<dbReference type="Pfam" id="PF13954">
    <property type="entry name" value="PapC_N"/>
    <property type="match status" value="1"/>
</dbReference>
<evidence type="ECO:0000313" key="14">
    <source>
        <dbReference type="Proteomes" id="UP000438196"/>
    </source>
</evidence>
<dbReference type="SUPFAM" id="SSF141729">
    <property type="entry name" value="FimD N-terminal domain-like"/>
    <property type="match status" value="1"/>
</dbReference>
<dbReference type="Pfam" id="PF13953">
    <property type="entry name" value="PapC_C"/>
    <property type="match status" value="1"/>
</dbReference>
<accession>A0A6I3WDY8</accession>
<evidence type="ECO:0000256" key="9">
    <source>
        <dbReference type="RuleBase" id="RU003884"/>
    </source>
</evidence>
<dbReference type="PROSITE" id="PS01151">
    <property type="entry name" value="FIMBRIAL_USHER"/>
    <property type="match status" value="1"/>
</dbReference>
<feature type="chain" id="PRO_5026182339" evidence="10">
    <location>
        <begin position="39"/>
        <end position="880"/>
    </location>
</feature>
<evidence type="ECO:0000256" key="7">
    <source>
        <dbReference type="ARBA" id="ARBA00023136"/>
    </source>
</evidence>
<feature type="domain" description="PapC-like C-terminal" evidence="11">
    <location>
        <begin position="783"/>
        <end position="846"/>
    </location>
</feature>
<dbReference type="InterPro" id="IPR042186">
    <property type="entry name" value="FimD_plug_dom"/>
</dbReference>
<name>A0A6I3WDY8_9PSED</name>
<evidence type="ECO:0000256" key="5">
    <source>
        <dbReference type="ARBA" id="ARBA00022692"/>
    </source>
</evidence>
<dbReference type="GO" id="GO:0015473">
    <property type="term" value="F:fimbrial usher porin activity"/>
    <property type="evidence" value="ECO:0007669"/>
    <property type="project" value="InterPro"/>
</dbReference>
<dbReference type="InterPro" id="IPR037224">
    <property type="entry name" value="PapC_N_sf"/>
</dbReference>
<keyword evidence="6 10" id="KW-0732">Signal</keyword>
<dbReference type="InterPro" id="IPR025949">
    <property type="entry name" value="PapC-like_C"/>
</dbReference>
<dbReference type="FunFam" id="2.60.40.2610:FF:000001">
    <property type="entry name" value="Outer membrane fimbrial usher protein"/>
    <property type="match status" value="1"/>
</dbReference>
<dbReference type="FunFam" id="2.60.40.3110:FF:000001">
    <property type="entry name" value="Putative fimbrial outer membrane usher"/>
    <property type="match status" value="1"/>
</dbReference>
<dbReference type="EMBL" id="WNNK01000035">
    <property type="protein sequence ID" value="MUF07958.1"/>
    <property type="molecule type" value="Genomic_DNA"/>
</dbReference>
<dbReference type="Gene3D" id="2.60.40.2070">
    <property type="match status" value="1"/>
</dbReference>
<evidence type="ECO:0000256" key="2">
    <source>
        <dbReference type="ARBA" id="ARBA00008064"/>
    </source>
</evidence>
<evidence type="ECO:0000259" key="12">
    <source>
        <dbReference type="Pfam" id="PF13954"/>
    </source>
</evidence>
<feature type="signal peptide" evidence="10">
    <location>
        <begin position="1"/>
        <end position="38"/>
    </location>
</feature>
<comment type="caution">
    <text evidence="13">The sequence shown here is derived from an EMBL/GenBank/DDBJ whole genome shotgun (WGS) entry which is preliminary data.</text>
</comment>
<keyword evidence="8 9" id="KW-0998">Cell outer membrane</keyword>
<comment type="similarity">
    <text evidence="2 9">Belongs to the fimbrial export usher family.</text>
</comment>
<dbReference type="GO" id="GO:0009297">
    <property type="term" value="P:pilus assembly"/>
    <property type="evidence" value="ECO:0007669"/>
    <property type="project" value="InterPro"/>
</dbReference>
<dbReference type="Proteomes" id="UP000438196">
    <property type="component" value="Unassembled WGS sequence"/>
</dbReference>
<sequence length="880" mass="94398">MNTIVRVPFFASLQLSSSHNTLHALAVLSLVACHSALASDNYEFEPSFLRGGASAFDLAKFTRGNAVIPGTYLVDIIVNEVSVGRDNIVFRAKPGEDSAEPCITVEVLDRIGVDLLKLSNVDTKNRQNCVDLVSNITPASVSFDSSEQRLLISIPQINMRRSAQGYVDPSQWDRGVTAGMLNYNYNSFYSSTQQSGAQNYLGLSGGMNLGDWHFRSSSSFDWNGNRRTWQSRTLYAQRDIQSLSSQLTVGDSSTNGNLFDSFSLRGIQIASDERMLPDSLSGYAPVVRGQANTNAKVEIRQNGYTIYETTVAPGAFEIDDLYPSGYGGDLEVTVTEADGQIRKFSVPYAAVARMLRPGTQRYSAVLGQYHNGFNNSDKQMVGQLTYERGLSNLFTGYTGVLAAEGYFSPMIGSAMNTSIGAFGVDVTHASTKLSVDEGAAGGKSSGQSMRVSYSKTLPQTGSSVSIAAYRYSTSGYYSLSDAMAVKESSRKDDRLTSAHFDPREDSLNNRFRQKINRKTAQQQRRRSTIQLTFNQSLGSSGSIYMTGSATSYWSRPGTTTQYQVGYTGSTRHFNYSVSAMRSTNFSGSNEDQLYATLSIPLGGSTTASSSFSFNKNGTGVRSSINGTGGMNNEYGWGASATKAELGSKSVATYGDYKGSMGTLNASVGSGNGYRQAAWGAGGSIVAHPGGITFGQSVSDTFAIIEAPGAEGASITSQSGVKVDKQGFAVVPYLSPYRRNNVDIDPRDMSIDVELKSTSQELIPRAGAVLSKKFETVTGRAAIIDLEMSTGLTVPFGTEVMTDTGSSVGIVGQGGRAIVRGLNDNGTLIIKWGGSAVQQCQIAYALAPVAKGSKPTRFDHFSAPCDPTKPNVRAVIAQREY</sequence>
<keyword evidence="14" id="KW-1185">Reference proteome</keyword>
<comment type="subcellular location">
    <subcellularLocation>
        <location evidence="1 9">Cell outer membrane</location>
        <topology evidence="1 9">Multi-pass membrane protein</topology>
    </subcellularLocation>
</comment>
<keyword evidence="4" id="KW-1134">Transmembrane beta strand</keyword>
<protein>
    <submittedName>
        <fullName evidence="13">Fimbria/pilus outer membrane usher protein</fullName>
    </submittedName>
</protein>
<gene>
    <name evidence="13" type="ORF">GNF76_26800</name>
</gene>
<dbReference type="InterPro" id="IPR000015">
    <property type="entry name" value="Fimb_usher"/>
</dbReference>
<keyword evidence="7 9" id="KW-0472">Membrane</keyword>
<evidence type="ECO:0000256" key="8">
    <source>
        <dbReference type="ARBA" id="ARBA00023237"/>
    </source>
</evidence>
<evidence type="ECO:0000256" key="3">
    <source>
        <dbReference type="ARBA" id="ARBA00022448"/>
    </source>
</evidence>
<dbReference type="InterPro" id="IPR018030">
    <property type="entry name" value="Fimbrial_membr_usher_CS"/>
</dbReference>
<dbReference type="Gene3D" id="2.60.40.3110">
    <property type="match status" value="1"/>
</dbReference>
<keyword evidence="3 9" id="KW-0813">Transport</keyword>
<dbReference type="InterPro" id="IPR025885">
    <property type="entry name" value="PapC_N"/>
</dbReference>
<organism evidence="13 14">
    <name type="scientific">Pseudomonas spelaei</name>
    <dbReference type="NCBI Taxonomy" id="1055469"/>
    <lineage>
        <taxon>Bacteria</taxon>
        <taxon>Pseudomonadati</taxon>
        <taxon>Pseudomonadota</taxon>
        <taxon>Gammaproteobacteria</taxon>
        <taxon>Pseudomonadales</taxon>
        <taxon>Pseudomonadaceae</taxon>
        <taxon>Pseudomonas</taxon>
    </lineage>
</organism>
<dbReference type="OrthoDB" id="6554712at2"/>
<dbReference type="PANTHER" id="PTHR30451">
    <property type="entry name" value="OUTER MEMBRANE USHER PROTEIN"/>
    <property type="match status" value="1"/>
</dbReference>
<evidence type="ECO:0000256" key="4">
    <source>
        <dbReference type="ARBA" id="ARBA00022452"/>
    </source>
</evidence>
<evidence type="ECO:0000256" key="6">
    <source>
        <dbReference type="ARBA" id="ARBA00022729"/>
    </source>
</evidence>